<gene>
    <name evidence="3" type="ORF">CCY01nite_45590</name>
</gene>
<accession>A0A512RRH2</accession>
<evidence type="ECO:0000313" key="3">
    <source>
        <dbReference type="EMBL" id="GEP98299.1"/>
    </source>
</evidence>
<organism evidence="3 4">
    <name type="scientific">Chitinophaga cymbidii</name>
    <dbReference type="NCBI Taxonomy" id="1096750"/>
    <lineage>
        <taxon>Bacteria</taxon>
        <taxon>Pseudomonadati</taxon>
        <taxon>Bacteroidota</taxon>
        <taxon>Chitinophagia</taxon>
        <taxon>Chitinophagales</taxon>
        <taxon>Chitinophagaceae</taxon>
        <taxon>Chitinophaga</taxon>
    </lineage>
</organism>
<keyword evidence="1" id="KW-0472">Membrane</keyword>
<keyword evidence="4" id="KW-1185">Reference proteome</keyword>
<dbReference type="RefSeq" id="WP_146866738.1">
    <property type="nucleotide sequence ID" value="NZ_BKAU01000006.1"/>
</dbReference>
<keyword evidence="1" id="KW-1133">Transmembrane helix</keyword>
<feature type="domain" description="DUF2157" evidence="2">
    <location>
        <begin position="8"/>
        <end position="152"/>
    </location>
</feature>
<evidence type="ECO:0000256" key="1">
    <source>
        <dbReference type="SAM" id="Phobius"/>
    </source>
</evidence>
<reference evidence="3 4" key="1">
    <citation type="submission" date="2019-07" db="EMBL/GenBank/DDBJ databases">
        <title>Whole genome shotgun sequence of Chitinophaga cymbidii NBRC 109752.</title>
        <authorList>
            <person name="Hosoyama A."/>
            <person name="Uohara A."/>
            <person name="Ohji S."/>
            <person name="Ichikawa N."/>
        </authorList>
    </citation>
    <scope>NUCLEOTIDE SEQUENCE [LARGE SCALE GENOMIC DNA]</scope>
    <source>
        <strain evidence="3 4">NBRC 109752</strain>
    </source>
</reference>
<feature type="transmembrane region" description="Helical" evidence="1">
    <location>
        <begin position="264"/>
        <end position="283"/>
    </location>
</feature>
<dbReference type="Proteomes" id="UP000321436">
    <property type="component" value="Unassembled WGS sequence"/>
</dbReference>
<feature type="transmembrane region" description="Helical" evidence="1">
    <location>
        <begin position="216"/>
        <end position="237"/>
    </location>
</feature>
<feature type="transmembrane region" description="Helical" evidence="1">
    <location>
        <begin position="155"/>
        <end position="174"/>
    </location>
</feature>
<dbReference type="InterPro" id="IPR018677">
    <property type="entry name" value="DUF2157"/>
</dbReference>
<proteinExistence type="predicted"/>
<protein>
    <recommendedName>
        <fullName evidence="2">DUF2157 domain-containing protein</fullName>
    </recommendedName>
</protein>
<feature type="transmembrane region" description="Helical" evidence="1">
    <location>
        <begin position="186"/>
        <end position="204"/>
    </location>
</feature>
<feature type="transmembrane region" description="Helical" evidence="1">
    <location>
        <begin position="129"/>
        <end position="150"/>
    </location>
</feature>
<dbReference type="Pfam" id="PF09925">
    <property type="entry name" value="DUF2157"/>
    <property type="match status" value="1"/>
</dbReference>
<comment type="caution">
    <text evidence="3">The sequence shown here is derived from an EMBL/GenBank/DDBJ whole genome shotgun (WGS) entry which is preliminary data.</text>
</comment>
<feature type="transmembrane region" description="Helical" evidence="1">
    <location>
        <begin position="105"/>
        <end position="123"/>
    </location>
</feature>
<feature type="transmembrane region" description="Helical" evidence="1">
    <location>
        <begin position="243"/>
        <end position="259"/>
    </location>
</feature>
<name>A0A512RRH2_9BACT</name>
<feature type="transmembrane region" description="Helical" evidence="1">
    <location>
        <begin position="64"/>
        <end position="85"/>
    </location>
</feature>
<dbReference type="AlphaFoldDB" id="A0A512RRH2"/>
<dbReference type="EMBL" id="BKAU01000006">
    <property type="protein sequence ID" value="GEP98299.1"/>
    <property type="molecule type" value="Genomic_DNA"/>
</dbReference>
<evidence type="ECO:0000259" key="2">
    <source>
        <dbReference type="Pfam" id="PF09925"/>
    </source>
</evidence>
<sequence length="321" mass="36412">MNISLFEKLAEEGLISAASLEKTKAASGTKLLSVHWELKVVLYLGVLLLSGGLGVLVYKNIDTISHQAVLFVIAFLCLGGFYYSFRHRQPFAWTKVDSPSVFAEYAILLACLLLVTFLTYLQVQYETFGTRYGMATFIPMVVLLFSAYYFDHLGVLSLAITNFAAWMGVTITPYRIFSRNDFSSDRLIYTGMLLGLILLAVAFVSQHKKLKRHFAFTYSNFGTHILFIALLCALIVFDSKLTWSGILAGVCAFMLWQAFRYRSFYFALVVVLYGYVELNYIVLRWLETVAVDTVVTFLYFIISGTGMVFLLLRLNKTLRRP</sequence>
<evidence type="ECO:0000313" key="4">
    <source>
        <dbReference type="Proteomes" id="UP000321436"/>
    </source>
</evidence>
<feature type="transmembrane region" description="Helical" evidence="1">
    <location>
        <begin position="40"/>
        <end position="58"/>
    </location>
</feature>
<dbReference type="OrthoDB" id="650263at2"/>
<keyword evidence="1" id="KW-0812">Transmembrane</keyword>
<feature type="transmembrane region" description="Helical" evidence="1">
    <location>
        <begin position="289"/>
        <end position="312"/>
    </location>
</feature>